<evidence type="ECO:0000256" key="6">
    <source>
        <dbReference type="PROSITE-ProRule" id="PRU00277"/>
    </source>
</evidence>
<evidence type="ECO:0000313" key="10">
    <source>
        <dbReference type="EMBL" id="UZW74744.1"/>
    </source>
</evidence>
<name>A0A9E8HS24_9ALTE</name>
<evidence type="ECO:0000256" key="1">
    <source>
        <dbReference type="ARBA" id="ARBA00000971"/>
    </source>
</evidence>
<dbReference type="KEGG" id="asem:NNL22_17245"/>
<sequence length="229" mass="24930">MKKMLLAAAILSASTLTHAAEAVKSLETDEQKVSYSFGLIFGKRMTSDIPNLDLNVFVQGLKDGFKGDPALLTEQQIEATLKQFQEEQRREQLQAFEDIAEKNKAAGEEFLANNKNKEGVVTLANGLQYKVIKAGSGAKPTSKSMVKVHYSGSLIDGTVFDSSIERGEPVSFAVDGVIAGWTQALQMMPVGSKWNLYIPSDLAYGPGGNRSIGPNETLLFEVELLEIQQ</sequence>
<feature type="chain" id="PRO_5039558584" description="Peptidyl-prolyl cis-trans isomerase" evidence="8">
    <location>
        <begin position="20"/>
        <end position="229"/>
    </location>
</feature>
<evidence type="ECO:0000256" key="5">
    <source>
        <dbReference type="ARBA" id="ARBA00023235"/>
    </source>
</evidence>
<comment type="similarity">
    <text evidence="2 7">Belongs to the FKBP-type PPIase family.</text>
</comment>
<comment type="catalytic activity">
    <reaction evidence="1 6 7">
        <text>[protein]-peptidylproline (omega=180) = [protein]-peptidylproline (omega=0)</text>
        <dbReference type="Rhea" id="RHEA:16237"/>
        <dbReference type="Rhea" id="RHEA-COMP:10747"/>
        <dbReference type="Rhea" id="RHEA-COMP:10748"/>
        <dbReference type="ChEBI" id="CHEBI:83833"/>
        <dbReference type="ChEBI" id="CHEBI:83834"/>
        <dbReference type="EC" id="5.2.1.8"/>
    </reaction>
</comment>
<dbReference type="PRINTS" id="PR01730">
    <property type="entry name" value="INFPOTNTIATR"/>
</dbReference>
<dbReference type="Pfam" id="PF00254">
    <property type="entry name" value="FKBP_C"/>
    <property type="match status" value="1"/>
</dbReference>
<dbReference type="GO" id="GO:0003755">
    <property type="term" value="F:peptidyl-prolyl cis-trans isomerase activity"/>
    <property type="evidence" value="ECO:0007669"/>
    <property type="project" value="UniProtKB-UniRule"/>
</dbReference>
<dbReference type="AlphaFoldDB" id="A0A9E8HS24"/>
<dbReference type="Proteomes" id="UP001164472">
    <property type="component" value="Chromosome"/>
</dbReference>
<accession>A0A9E8HS24</accession>
<evidence type="ECO:0000256" key="8">
    <source>
        <dbReference type="SAM" id="SignalP"/>
    </source>
</evidence>
<dbReference type="InterPro" id="IPR008104">
    <property type="entry name" value="INFPOTNTIATR"/>
</dbReference>
<evidence type="ECO:0000256" key="7">
    <source>
        <dbReference type="RuleBase" id="RU003915"/>
    </source>
</evidence>
<dbReference type="InterPro" id="IPR000774">
    <property type="entry name" value="PPIase_FKBP_N"/>
</dbReference>
<evidence type="ECO:0000256" key="4">
    <source>
        <dbReference type="ARBA" id="ARBA00023110"/>
    </source>
</evidence>
<evidence type="ECO:0000313" key="11">
    <source>
        <dbReference type="Proteomes" id="UP001164472"/>
    </source>
</evidence>
<dbReference type="InterPro" id="IPR046357">
    <property type="entry name" value="PPIase_dom_sf"/>
</dbReference>
<dbReference type="RefSeq" id="WP_251810171.1">
    <property type="nucleotide sequence ID" value="NZ_CP101527.1"/>
</dbReference>
<dbReference type="InterPro" id="IPR001179">
    <property type="entry name" value="PPIase_FKBP_dom"/>
</dbReference>
<evidence type="ECO:0000259" key="9">
    <source>
        <dbReference type="PROSITE" id="PS50059"/>
    </source>
</evidence>
<dbReference type="InterPro" id="IPR036944">
    <property type="entry name" value="PPIase_FKBP_N_sf"/>
</dbReference>
<keyword evidence="11" id="KW-1185">Reference proteome</keyword>
<dbReference type="GO" id="GO:0016020">
    <property type="term" value="C:membrane"/>
    <property type="evidence" value="ECO:0007669"/>
    <property type="project" value="InterPro"/>
</dbReference>
<gene>
    <name evidence="10" type="ORF">NNL22_17245</name>
</gene>
<dbReference type="EMBL" id="CP101527">
    <property type="protein sequence ID" value="UZW74744.1"/>
    <property type="molecule type" value="Genomic_DNA"/>
</dbReference>
<dbReference type="Pfam" id="PF01346">
    <property type="entry name" value="FKBP_N"/>
    <property type="match status" value="1"/>
</dbReference>
<feature type="domain" description="PPIase FKBP-type" evidence="9">
    <location>
        <begin position="143"/>
        <end position="228"/>
    </location>
</feature>
<dbReference type="PROSITE" id="PS50059">
    <property type="entry name" value="FKBP_PPIASE"/>
    <property type="match status" value="1"/>
</dbReference>
<protein>
    <recommendedName>
        <fullName evidence="7">Peptidyl-prolyl cis-trans isomerase</fullName>
        <ecNumber evidence="7">5.2.1.8</ecNumber>
    </recommendedName>
</protein>
<dbReference type="PANTHER" id="PTHR43811:SF19">
    <property type="entry name" value="39 KDA FK506-BINDING NUCLEAR PROTEIN"/>
    <property type="match status" value="1"/>
</dbReference>
<feature type="signal peptide" evidence="8">
    <location>
        <begin position="1"/>
        <end position="19"/>
    </location>
</feature>
<reference evidence="10" key="1">
    <citation type="submission" date="2022-07" db="EMBL/GenBank/DDBJ databases">
        <title>Alkalimarinus sp. nov., isolated from gut of a Alitta virens.</title>
        <authorList>
            <person name="Yang A.I."/>
            <person name="Shin N.-R."/>
        </authorList>
    </citation>
    <scope>NUCLEOTIDE SEQUENCE</scope>
    <source>
        <strain evidence="10">FA028</strain>
    </source>
</reference>
<dbReference type="EC" id="5.2.1.8" evidence="7"/>
<organism evidence="10 11">
    <name type="scientific">Alkalimarinus sediminis</name>
    <dbReference type="NCBI Taxonomy" id="1632866"/>
    <lineage>
        <taxon>Bacteria</taxon>
        <taxon>Pseudomonadati</taxon>
        <taxon>Pseudomonadota</taxon>
        <taxon>Gammaproteobacteria</taxon>
        <taxon>Alteromonadales</taxon>
        <taxon>Alteromonadaceae</taxon>
        <taxon>Alkalimarinus</taxon>
    </lineage>
</organism>
<keyword evidence="4 6" id="KW-0697">Rotamase</keyword>
<dbReference type="GO" id="GO:0006457">
    <property type="term" value="P:protein folding"/>
    <property type="evidence" value="ECO:0007669"/>
    <property type="project" value="InterPro"/>
</dbReference>
<keyword evidence="5 6" id="KW-0413">Isomerase</keyword>
<dbReference type="Gene3D" id="3.10.50.40">
    <property type="match status" value="1"/>
</dbReference>
<evidence type="ECO:0000256" key="2">
    <source>
        <dbReference type="ARBA" id="ARBA00006577"/>
    </source>
</evidence>
<proteinExistence type="inferred from homology"/>
<dbReference type="Gene3D" id="1.10.287.460">
    <property type="entry name" value="Peptidyl-prolyl cis-trans isomerase, FKBP-type, N-terminal domain"/>
    <property type="match status" value="1"/>
</dbReference>
<dbReference type="PANTHER" id="PTHR43811">
    <property type="entry name" value="FKBP-TYPE PEPTIDYL-PROLYL CIS-TRANS ISOMERASE FKPA"/>
    <property type="match status" value="1"/>
</dbReference>
<keyword evidence="3 8" id="KW-0732">Signal</keyword>
<evidence type="ECO:0000256" key="3">
    <source>
        <dbReference type="ARBA" id="ARBA00022729"/>
    </source>
</evidence>
<dbReference type="SUPFAM" id="SSF54534">
    <property type="entry name" value="FKBP-like"/>
    <property type="match status" value="1"/>
</dbReference>